<keyword evidence="2" id="KW-1185">Reference proteome</keyword>
<accession>A0A941IXH3</accession>
<protein>
    <submittedName>
        <fullName evidence="1">Uncharacterized protein</fullName>
    </submittedName>
</protein>
<dbReference type="RefSeq" id="WP_212191819.1">
    <property type="nucleotide sequence ID" value="NZ_JAGTAR010000023.1"/>
</dbReference>
<dbReference type="AlphaFoldDB" id="A0A941IXH3"/>
<gene>
    <name evidence="1" type="ORF">KDU71_14550</name>
</gene>
<comment type="caution">
    <text evidence="1">The sequence shown here is derived from an EMBL/GenBank/DDBJ whole genome shotgun (WGS) entry which is preliminary data.</text>
</comment>
<dbReference type="EMBL" id="JAGTAR010000023">
    <property type="protein sequence ID" value="MBR8536791.1"/>
    <property type="molecule type" value="Genomic_DNA"/>
</dbReference>
<dbReference type="Proteomes" id="UP000679220">
    <property type="component" value="Unassembled WGS sequence"/>
</dbReference>
<proteinExistence type="predicted"/>
<sequence length="216" mass="25139">MPEAYKQRLKELREKAKTNVEHGTIFYTNGTRDDRVGSPNGGTVDLSWKRYKTVDMVVHNHTKRASVGSDQPLSISCFSATDIGALHKMITEPETKLSPNFIFMVIHDEATYIVQIDDLSKFIESDFYNMRFDFIKMQEQRLQSDVEEHERFGSNFEPPIDEFSREGFVGLFAQYGISLLRSTNNRDFTEEDKWHHITIEQPNPRDNRNLINPCKK</sequence>
<reference evidence="1" key="1">
    <citation type="journal article" date="2018" name="Int. J. Syst. Evol. Microbiol.">
        <title>Carboxylicivirga sediminis sp. nov., isolated from coastal sediment.</title>
        <authorList>
            <person name="Wang F.Q."/>
            <person name="Ren L.H."/>
            <person name="Zou R.J."/>
            <person name="Sun Y.Z."/>
            <person name="Liu X.J."/>
            <person name="Jiang F."/>
            <person name="Liu L.J."/>
        </authorList>
    </citation>
    <scope>NUCLEOTIDE SEQUENCE</scope>
    <source>
        <strain evidence="1">JR1</strain>
    </source>
</reference>
<reference evidence="1" key="2">
    <citation type="submission" date="2021-04" db="EMBL/GenBank/DDBJ databases">
        <authorList>
            <person name="Zhang T."/>
            <person name="Zhang Y."/>
            <person name="Lu D."/>
            <person name="Zuo D."/>
            <person name="Du Z."/>
        </authorList>
    </citation>
    <scope>NUCLEOTIDE SEQUENCE</scope>
    <source>
        <strain evidence="1">JR1</strain>
    </source>
</reference>
<evidence type="ECO:0000313" key="2">
    <source>
        <dbReference type="Proteomes" id="UP000679220"/>
    </source>
</evidence>
<organism evidence="1 2">
    <name type="scientific">Carboxylicivirga sediminis</name>
    <dbReference type="NCBI Taxonomy" id="2006564"/>
    <lineage>
        <taxon>Bacteria</taxon>
        <taxon>Pseudomonadati</taxon>
        <taxon>Bacteroidota</taxon>
        <taxon>Bacteroidia</taxon>
        <taxon>Marinilabiliales</taxon>
        <taxon>Marinilabiliaceae</taxon>
        <taxon>Carboxylicivirga</taxon>
    </lineage>
</organism>
<name>A0A941IXH3_9BACT</name>
<evidence type="ECO:0000313" key="1">
    <source>
        <dbReference type="EMBL" id="MBR8536791.1"/>
    </source>
</evidence>